<evidence type="ECO:0000313" key="2">
    <source>
        <dbReference type="Proteomes" id="UP000297280"/>
    </source>
</evidence>
<sequence length="61" mass="7058">MFKRTILDEDLLIWRRSRFSQDIMSAQTLEAMLAILADEAGTKLGRRDIILLQRSSSFTDI</sequence>
<keyword evidence="2" id="KW-1185">Reference proteome</keyword>
<protein>
    <submittedName>
        <fullName evidence="1">Uncharacterized protein</fullName>
    </submittedName>
</protein>
<comment type="caution">
    <text evidence="1">The sequence shown here is derived from an EMBL/GenBank/DDBJ whole genome shotgun (WGS) entry which is preliminary data.</text>
</comment>
<accession>A0A4Z1KCY7</accession>
<proteinExistence type="predicted"/>
<dbReference type="Proteomes" id="UP000297280">
    <property type="component" value="Unassembled WGS sequence"/>
</dbReference>
<name>A0A4Z1KCY7_9HELO</name>
<gene>
    <name evidence="1" type="ORF">BPOR_0674g00070</name>
</gene>
<dbReference type="AlphaFoldDB" id="A0A4Z1KCY7"/>
<evidence type="ECO:0000313" key="1">
    <source>
        <dbReference type="EMBL" id="TGO83266.1"/>
    </source>
</evidence>
<organism evidence="1 2">
    <name type="scientific">Botrytis porri</name>
    <dbReference type="NCBI Taxonomy" id="87229"/>
    <lineage>
        <taxon>Eukaryota</taxon>
        <taxon>Fungi</taxon>
        <taxon>Dikarya</taxon>
        <taxon>Ascomycota</taxon>
        <taxon>Pezizomycotina</taxon>
        <taxon>Leotiomycetes</taxon>
        <taxon>Helotiales</taxon>
        <taxon>Sclerotiniaceae</taxon>
        <taxon>Botrytis</taxon>
    </lineage>
</organism>
<reference evidence="1 2" key="1">
    <citation type="submission" date="2017-12" db="EMBL/GenBank/DDBJ databases">
        <title>Comparative genomics of Botrytis spp.</title>
        <authorList>
            <person name="Valero-Jimenez C.A."/>
            <person name="Tapia P."/>
            <person name="Veloso J."/>
            <person name="Silva-Moreno E."/>
            <person name="Staats M."/>
            <person name="Valdes J.H."/>
            <person name="Van Kan J.A.L."/>
        </authorList>
    </citation>
    <scope>NUCLEOTIDE SEQUENCE [LARGE SCALE GENOMIC DNA]</scope>
    <source>
        <strain evidence="1 2">MUCL3349</strain>
    </source>
</reference>
<dbReference type="EMBL" id="PQXO01000673">
    <property type="protein sequence ID" value="TGO83266.1"/>
    <property type="molecule type" value="Genomic_DNA"/>
</dbReference>